<dbReference type="PANTHER" id="PTHR46389:SF3">
    <property type="entry name" value="POLYCOMB GROUP PROTEIN PC"/>
    <property type="match status" value="1"/>
</dbReference>
<evidence type="ECO:0000256" key="1">
    <source>
        <dbReference type="ARBA" id="ARBA00004123"/>
    </source>
</evidence>
<sequence length="311" mass="35943">MEGLIPYDERIFRADYIKKKRTRKGQAQYLVKWKGYSTKQCTWEPEENILDPRLIKEFEKRLLKFPRKIGRRRKSEVENFKPFGSLHCPYGTQSPPSRRRYIPPSGIWGTERQLALNNRSGTLRENADYVNSVQRTDVTREGPLFDESAGHEKCEVTVSDTGTLSENHFTQGQVCAKYILDSEYPENKLCHCHQITENDKRCMEWIADTHAVHTPNADQNDNKFNSFQSPFNSHTSSDKVDRNENENCELSLTEESERDARSSSPVPSDITEIYDHSSPTESDIYVTDVTCNSITVTFMESSTREGFFKLD</sequence>
<dbReference type="GO" id="GO:0000785">
    <property type="term" value="C:chromatin"/>
    <property type="evidence" value="ECO:0007669"/>
    <property type="project" value="TreeGrafter"/>
</dbReference>
<dbReference type="InterPro" id="IPR052458">
    <property type="entry name" value="PcG_PRC1-like_component"/>
</dbReference>
<dbReference type="Pfam" id="PF17218">
    <property type="entry name" value="CBX7_C"/>
    <property type="match status" value="1"/>
</dbReference>
<dbReference type="GO" id="GO:0035102">
    <property type="term" value="C:PRC1 complex"/>
    <property type="evidence" value="ECO:0007669"/>
    <property type="project" value="TreeGrafter"/>
</dbReference>
<accession>A0A194ANZ0</accession>
<proteinExistence type="predicted"/>
<dbReference type="SMART" id="SM00298">
    <property type="entry name" value="CHROMO"/>
    <property type="match status" value="1"/>
</dbReference>
<feature type="region of interest" description="Disordered" evidence="3">
    <location>
        <begin position="214"/>
        <end position="276"/>
    </location>
</feature>
<protein>
    <recommendedName>
        <fullName evidence="4">Chromo domain-containing protein</fullName>
    </recommendedName>
</protein>
<dbReference type="InterPro" id="IPR023780">
    <property type="entry name" value="Chromo_domain"/>
</dbReference>
<dbReference type="EMBL" id="GELH01000775">
    <property type="protein sequence ID" value="JAS03497.1"/>
    <property type="molecule type" value="Transcribed_RNA"/>
</dbReference>
<feature type="compositionally biased region" description="Basic and acidic residues" evidence="3">
    <location>
        <begin position="236"/>
        <end position="245"/>
    </location>
</feature>
<dbReference type="InterPro" id="IPR016197">
    <property type="entry name" value="Chromo-like_dom_sf"/>
</dbReference>
<dbReference type="EMBL" id="GELH01000776">
    <property type="protein sequence ID" value="JAS03496.1"/>
    <property type="molecule type" value="Transcribed_RNA"/>
</dbReference>
<evidence type="ECO:0000313" key="5">
    <source>
        <dbReference type="EMBL" id="JAS03496.1"/>
    </source>
</evidence>
<dbReference type="SUPFAM" id="SSF54160">
    <property type="entry name" value="Chromo domain-like"/>
    <property type="match status" value="1"/>
</dbReference>
<dbReference type="PANTHER" id="PTHR46389">
    <property type="entry name" value="POLYCOMB GROUP PROTEIN PC"/>
    <property type="match status" value="1"/>
</dbReference>
<dbReference type="PROSITE" id="PS00598">
    <property type="entry name" value="CHROMO_1"/>
    <property type="match status" value="1"/>
</dbReference>
<dbReference type="InterPro" id="IPR023779">
    <property type="entry name" value="Chromodomain_CS"/>
</dbReference>
<dbReference type="InterPro" id="IPR033773">
    <property type="entry name" value="CBX7_C"/>
</dbReference>
<dbReference type="GO" id="GO:0000122">
    <property type="term" value="P:negative regulation of transcription by RNA polymerase II"/>
    <property type="evidence" value="ECO:0007669"/>
    <property type="project" value="TreeGrafter"/>
</dbReference>
<feature type="compositionally biased region" description="Polar residues" evidence="3">
    <location>
        <begin position="216"/>
        <end position="235"/>
    </location>
</feature>
<dbReference type="Pfam" id="PF00385">
    <property type="entry name" value="Chromo"/>
    <property type="match status" value="1"/>
</dbReference>
<evidence type="ECO:0000259" key="4">
    <source>
        <dbReference type="PROSITE" id="PS50013"/>
    </source>
</evidence>
<dbReference type="GO" id="GO:0003682">
    <property type="term" value="F:chromatin binding"/>
    <property type="evidence" value="ECO:0007669"/>
    <property type="project" value="TreeGrafter"/>
</dbReference>
<evidence type="ECO:0000256" key="3">
    <source>
        <dbReference type="SAM" id="MobiDB-lite"/>
    </source>
</evidence>
<dbReference type="CDD" id="cd18627">
    <property type="entry name" value="CD_polycomb_like"/>
    <property type="match status" value="1"/>
</dbReference>
<feature type="domain" description="Chromo" evidence="4">
    <location>
        <begin position="12"/>
        <end position="70"/>
    </location>
</feature>
<dbReference type="InterPro" id="IPR000953">
    <property type="entry name" value="Chromo/chromo_shadow_dom"/>
</dbReference>
<name>A0A194ANZ0_PINFU</name>
<dbReference type="Gene3D" id="2.40.50.40">
    <property type="match status" value="1"/>
</dbReference>
<dbReference type="AlphaFoldDB" id="A0A194ANZ0"/>
<comment type="subcellular location">
    <subcellularLocation>
        <location evidence="1">Nucleus</location>
    </subcellularLocation>
</comment>
<keyword evidence="2" id="KW-0539">Nucleus</keyword>
<dbReference type="PROSITE" id="PS50013">
    <property type="entry name" value="CHROMO_2"/>
    <property type="match status" value="1"/>
</dbReference>
<evidence type="ECO:0000256" key="2">
    <source>
        <dbReference type="ARBA" id="ARBA00023242"/>
    </source>
</evidence>
<organism evidence="5">
    <name type="scientific">Pinctada fucata</name>
    <name type="common">Akoya pearl oyster</name>
    <name type="synonym">Pinctada imbricata fucata</name>
    <dbReference type="NCBI Taxonomy" id="50426"/>
    <lineage>
        <taxon>Eukaryota</taxon>
        <taxon>Metazoa</taxon>
        <taxon>Spiralia</taxon>
        <taxon>Lophotrochozoa</taxon>
        <taxon>Mollusca</taxon>
        <taxon>Bivalvia</taxon>
        <taxon>Autobranchia</taxon>
        <taxon>Pteriomorphia</taxon>
        <taxon>Pterioida</taxon>
        <taxon>Pterioidea</taxon>
        <taxon>Pteriidae</taxon>
        <taxon>Pinctada</taxon>
    </lineage>
</organism>
<reference evidence="5" key="1">
    <citation type="submission" date="2016-03" db="EMBL/GenBank/DDBJ databases">
        <authorList>
            <person name="Ploux O."/>
        </authorList>
    </citation>
    <scope>NUCLEOTIDE SEQUENCE</scope>
    <source>
        <tissue evidence="5">Mantle</tissue>
    </source>
</reference>